<accession>A0A0E9P5G5</accession>
<reference evidence="1" key="1">
    <citation type="submission" date="2014-11" db="EMBL/GenBank/DDBJ databases">
        <authorList>
            <person name="Amaro Gonzalez C."/>
        </authorList>
    </citation>
    <scope>NUCLEOTIDE SEQUENCE</scope>
</reference>
<dbReference type="EMBL" id="GBXM01108856">
    <property type="protein sequence ID" value="JAG99720.1"/>
    <property type="molecule type" value="Transcribed_RNA"/>
</dbReference>
<name>A0A0E9P5G5_ANGAN</name>
<reference evidence="1" key="2">
    <citation type="journal article" date="2015" name="Fish Shellfish Immunol.">
        <title>Early steps in the European eel (Anguilla anguilla)-Vibrio vulnificus interaction in the gills: Role of the RtxA13 toxin.</title>
        <authorList>
            <person name="Callol A."/>
            <person name="Pajuelo D."/>
            <person name="Ebbesson L."/>
            <person name="Teles M."/>
            <person name="MacKenzie S."/>
            <person name="Amaro C."/>
        </authorList>
    </citation>
    <scope>NUCLEOTIDE SEQUENCE</scope>
</reference>
<proteinExistence type="predicted"/>
<organism evidence="1">
    <name type="scientific">Anguilla anguilla</name>
    <name type="common">European freshwater eel</name>
    <name type="synonym">Muraena anguilla</name>
    <dbReference type="NCBI Taxonomy" id="7936"/>
    <lineage>
        <taxon>Eukaryota</taxon>
        <taxon>Metazoa</taxon>
        <taxon>Chordata</taxon>
        <taxon>Craniata</taxon>
        <taxon>Vertebrata</taxon>
        <taxon>Euteleostomi</taxon>
        <taxon>Actinopterygii</taxon>
        <taxon>Neopterygii</taxon>
        <taxon>Teleostei</taxon>
        <taxon>Anguilliformes</taxon>
        <taxon>Anguillidae</taxon>
        <taxon>Anguilla</taxon>
    </lineage>
</organism>
<dbReference type="EMBL" id="GBXM01064341">
    <property type="protein sequence ID" value="JAH44236.1"/>
    <property type="molecule type" value="Transcribed_RNA"/>
</dbReference>
<dbReference type="AlphaFoldDB" id="A0A0E9P5G5"/>
<sequence length="23" mass="2448">MTAGTISKLANIKLCQNAKIETV</sequence>
<evidence type="ECO:0000313" key="1">
    <source>
        <dbReference type="EMBL" id="JAG99720.1"/>
    </source>
</evidence>
<protein>
    <submittedName>
        <fullName evidence="1">Uncharacterized protein</fullName>
    </submittedName>
</protein>